<comment type="similarity">
    <text evidence="2">Belongs to the glycosyltransferase 6 family.</text>
</comment>
<dbReference type="InterPro" id="IPR029044">
    <property type="entry name" value="Nucleotide-diphossugar_trans"/>
</dbReference>
<keyword evidence="6" id="KW-1185">Reference proteome</keyword>
<sequence>MNSKIKVAILYIATGRYSIFWKHFLSSAEKNLLIECNKHYFVFTDDNELLSQDSCDKVTFIHQKKLGWPYDTLMRFDIFLTQKAKLKNYDFIFYFNANTEILSEVTVSDLLTINNHQDLIFALQPHSFHKKINKFTYDRNPNSSAYIPYNSGKFYFTGALNGGKSKAYLEMCETLNANVRKDLNTETIALWHDESHLNKYALNRSDIKILPPYFTRGESEYWKKSSKIMFSDKTHFRFGGHAYLRGETDQKIDQNEWERSRDRQKKRHGFRLKQLFKSLFIIR</sequence>
<dbReference type="PANTHER" id="PTHR10462:SF49">
    <property type="entry name" value="GLOBOSIDE ALPHA-1,3-N-ACETYLGALACTOSAMINYLTRANSFERASE 1"/>
    <property type="match status" value="1"/>
</dbReference>
<dbReference type="PANTHER" id="PTHR10462">
    <property type="entry name" value="GLYCOSYLTRANSFERASE-RELATED"/>
    <property type="match status" value="1"/>
</dbReference>
<dbReference type="SUPFAM" id="SSF53448">
    <property type="entry name" value="Nucleotide-diphospho-sugar transferases"/>
    <property type="match status" value="1"/>
</dbReference>
<name>A0ABX1UXD0_9GAMM</name>
<dbReference type="RefSeq" id="WP_171536127.1">
    <property type="nucleotide sequence ID" value="NZ_JABERE010000061.1"/>
</dbReference>
<proteinExistence type="inferred from homology"/>
<dbReference type="InterPro" id="IPR048174">
    <property type="entry name" value="WbnI-like"/>
</dbReference>
<dbReference type="Gene3D" id="3.90.550.10">
    <property type="entry name" value="Spore Coat Polysaccharide Biosynthesis Protein SpsA, Chain A"/>
    <property type="match status" value="1"/>
</dbReference>
<organism evidence="5 6">
    <name type="scientific">Acinetobacter terrestris</name>
    <dbReference type="NCBI Taxonomy" id="2529843"/>
    <lineage>
        <taxon>Bacteria</taxon>
        <taxon>Pseudomonadati</taxon>
        <taxon>Pseudomonadota</taxon>
        <taxon>Gammaproteobacteria</taxon>
        <taxon>Moraxellales</taxon>
        <taxon>Moraxellaceae</taxon>
        <taxon>Acinetobacter</taxon>
        <taxon>Acinetobacter Taxon 24</taxon>
    </lineage>
</organism>
<keyword evidence="4" id="KW-0808">Transferase</keyword>
<evidence type="ECO:0000256" key="3">
    <source>
        <dbReference type="ARBA" id="ARBA00022676"/>
    </source>
</evidence>
<comment type="cofactor">
    <cofactor evidence="1">
        <name>Mn(2+)</name>
        <dbReference type="ChEBI" id="CHEBI:29035"/>
    </cofactor>
</comment>
<keyword evidence="3" id="KW-0328">Glycosyltransferase</keyword>
<dbReference type="InterPro" id="IPR005076">
    <property type="entry name" value="Glyco_trans_6"/>
</dbReference>
<evidence type="ECO:0000313" key="6">
    <source>
        <dbReference type="Proteomes" id="UP000555322"/>
    </source>
</evidence>
<protein>
    <submittedName>
        <fullName evidence="5">Glycosyltransferase</fullName>
    </submittedName>
</protein>
<gene>
    <name evidence="5" type="ORF">HLH15_06240</name>
</gene>
<evidence type="ECO:0000256" key="1">
    <source>
        <dbReference type="ARBA" id="ARBA00001936"/>
    </source>
</evidence>
<evidence type="ECO:0000313" key="5">
    <source>
        <dbReference type="EMBL" id="NNH26089.1"/>
    </source>
</evidence>
<dbReference type="EMBL" id="JABERJ010000013">
    <property type="protein sequence ID" value="NNH26089.1"/>
    <property type="molecule type" value="Genomic_DNA"/>
</dbReference>
<evidence type="ECO:0000256" key="4">
    <source>
        <dbReference type="ARBA" id="ARBA00022679"/>
    </source>
</evidence>
<comment type="caution">
    <text evidence="5">The sequence shown here is derived from an EMBL/GenBank/DDBJ whole genome shotgun (WGS) entry which is preliminary data.</text>
</comment>
<reference evidence="5 6" key="1">
    <citation type="submission" date="2020-04" db="EMBL/GenBank/DDBJ databases">
        <title>Acinetobacter Taxon 24.</title>
        <authorList>
            <person name="Nemec A."/>
            <person name="Radolfova-Krizova L."/>
            <person name="Higgins P.G."/>
            <person name="Spanelova P."/>
        </authorList>
    </citation>
    <scope>NUCLEOTIDE SEQUENCE [LARGE SCALE GENOMIC DNA]</scope>
    <source>
        <strain evidence="5 6">ANC 5084</strain>
    </source>
</reference>
<dbReference type="Proteomes" id="UP000555322">
    <property type="component" value="Unassembled WGS sequence"/>
</dbReference>
<accession>A0ABX1UXD0</accession>
<evidence type="ECO:0000256" key="2">
    <source>
        <dbReference type="ARBA" id="ARBA00010413"/>
    </source>
</evidence>
<dbReference type="Pfam" id="PF03414">
    <property type="entry name" value="Glyco_transf_6"/>
    <property type="match status" value="1"/>
</dbReference>
<dbReference type="NCBIfam" id="NF041524">
    <property type="entry name" value="Gltr_6"/>
    <property type="match status" value="1"/>
</dbReference>